<dbReference type="AlphaFoldDB" id="A0A1I7XTE7"/>
<keyword evidence="1" id="KW-1133">Transmembrane helix</keyword>
<reference evidence="3" key="1">
    <citation type="submission" date="2016-11" db="UniProtKB">
        <authorList>
            <consortium name="WormBaseParasite"/>
        </authorList>
    </citation>
    <scope>IDENTIFICATION</scope>
</reference>
<dbReference type="WBParaSite" id="Hba_21095">
    <property type="protein sequence ID" value="Hba_21095"/>
    <property type="gene ID" value="Hba_21095"/>
</dbReference>
<feature type="transmembrane region" description="Helical" evidence="1">
    <location>
        <begin position="91"/>
        <end position="110"/>
    </location>
</feature>
<accession>A0A1I7XTE7</accession>
<proteinExistence type="predicted"/>
<evidence type="ECO:0000313" key="2">
    <source>
        <dbReference type="Proteomes" id="UP000095283"/>
    </source>
</evidence>
<name>A0A1I7XTE7_HETBA</name>
<dbReference type="Proteomes" id="UP000095283">
    <property type="component" value="Unplaced"/>
</dbReference>
<keyword evidence="1" id="KW-0812">Transmembrane</keyword>
<feature type="transmembrane region" description="Helical" evidence="1">
    <location>
        <begin position="55"/>
        <end position="76"/>
    </location>
</feature>
<evidence type="ECO:0000313" key="3">
    <source>
        <dbReference type="WBParaSite" id="Hba_21095"/>
    </source>
</evidence>
<protein>
    <submittedName>
        <fullName evidence="3">Transmembrane protein</fullName>
    </submittedName>
</protein>
<keyword evidence="1" id="KW-0472">Membrane</keyword>
<organism evidence="2 3">
    <name type="scientific">Heterorhabditis bacteriophora</name>
    <name type="common">Entomopathogenic nematode worm</name>
    <dbReference type="NCBI Taxonomy" id="37862"/>
    <lineage>
        <taxon>Eukaryota</taxon>
        <taxon>Metazoa</taxon>
        <taxon>Ecdysozoa</taxon>
        <taxon>Nematoda</taxon>
        <taxon>Chromadorea</taxon>
        <taxon>Rhabditida</taxon>
        <taxon>Rhabditina</taxon>
        <taxon>Rhabditomorpha</taxon>
        <taxon>Strongyloidea</taxon>
        <taxon>Heterorhabditidae</taxon>
        <taxon>Heterorhabditis</taxon>
    </lineage>
</organism>
<evidence type="ECO:0000256" key="1">
    <source>
        <dbReference type="SAM" id="Phobius"/>
    </source>
</evidence>
<sequence>MEHLVMVNIQKLTIMNIIWSNRQTSERDLKLEVIIPKTGSEKYVAQQEAAAQLRIFCIISLSILVVFALFAIIFIVRGTIQSKHFFGTFSVYFYCIYLGFVLFFQFYLSISEQRARLIHRQQPTADNQRTYDEIIDQFAVGK</sequence>
<keyword evidence="2" id="KW-1185">Reference proteome</keyword>